<dbReference type="Proteomes" id="UP001054945">
    <property type="component" value="Unassembled WGS sequence"/>
</dbReference>
<organism evidence="1 2">
    <name type="scientific">Caerostris extrusa</name>
    <name type="common">Bark spider</name>
    <name type="synonym">Caerostris bankana</name>
    <dbReference type="NCBI Taxonomy" id="172846"/>
    <lineage>
        <taxon>Eukaryota</taxon>
        <taxon>Metazoa</taxon>
        <taxon>Ecdysozoa</taxon>
        <taxon>Arthropoda</taxon>
        <taxon>Chelicerata</taxon>
        <taxon>Arachnida</taxon>
        <taxon>Araneae</taxon>
        <taxon>Araneomorphae</taxon>
        <taxon>Entelegynae</taxon>
        <taxon>Araneoidea</taxon>
        <taxon>Araneidae</taxon>
        <taxon>Caerostris</taxon>
    </lineage>
</organism>
<name>A0AAV4M7V5_CAEEX</name>
<accession>A0AAV4M7V5</accession>
<sequence length="107" mass="11496">MLEILFRIGPETCSGQEKAKSPLRIDRKRTMSSQNSTGFLIDRSTSQRVHWGAPKIPILNLADESMVMHIVDIASGSGGSGSKASSVQSEKLVLRIGVAVNLFGGKL</sequence>
<proteinExistence type="predicted"/>
<reference evidence="1 2" key="1">
    <citation type="submission" date="2021-06" db="EMBL/GenBank/DDBJ databases">
        <title>Caerostris extrusa draft genome.</title>
        <authorList>
            <person name="Kono N."/>
            <person name="Arakawa K."/>
        </authorList>
    </citation>
    <scope>NUCLEOTIDE SEQUENCE [LARGE SCALE GENOMIC DNA]</scope>
</reference>
<dbReference type="AlphaFoldDB" id="A0AAV4M7V5"/>
<dbReference type="EMBL" id="BPLR01001911">
    <property type="protein sequence ID" value="GIX67905.1"/>
    <property type="molecule type" value="Genomic_DNA"/>
</dbReference>
<keyword evidence="2" id="KW-1185">Reference proteome</keyword>
<gene>
    <name evidence="1" type="ORF">CEXT_436521</name>
</gene>
<evidence type="ECO:0000313" key="1">
    <source>
        <dbReference type="EMBL" id="GIX67905.1"/>
    </source>
</evidence>
<protein>
    <submittedName>
        <fullName evidence="1">Uncharacterized protein</fullName>
    </submittedName>
</protein>
<comment type="caution">
    <text evidence="1">The sequence shown here is derived from an EMBL/GenBank/DDBJ whole genome shotgun (WGS) entry which is preliminary data.</text>
</comment>
<evidence type="ECO:0000313" key="2">
    <source>
        <dbReference type="Proteomes" id="UP001054945"/>
    </source>
</evidence>